<feature type="compositionally biased region" description="Acidic residues" evidence="6">
    <location>
        <begin position="235"/>
        <end position="244"/>
    </location>
</feature>
<keyword evidence="10" id="KW-1185">Reference proteome</keyword>
<feature type="region of interest" description="Disordered" evidence="6">
    <location>
        <begin position="276"/>
        <end position="332"/>
    </location>
</feature>
<reference evidence="9 10" key="1">
    <citation type="submission" date="2019-05" db="EMBL/GenBank/DDBJ databases">
        <title>Mikania micrantha, genome provides insights into the molecular mechanism of rapid growth.</title>
        <authorList>
            <person name="Liu B."/>
        </authorList>
    </citation>
    <scope>NUCLEOTIDE SEQUENCE [LARGE SCALE GENOMIC DNA]</scope>
    <source>
        <strain evidence="9">NLD-2019</strain>
        <tissue evidence="9">Leaf</tissue>
    </source>
</reference>
<dbReference type="InterPro" id="IPR000206">
    <property type="entry name" value="Ribosomal_bL12"/>
</dbReference>
<dbReference type="GO" id="GO:1990904">
    <property type="term" value="C:ribonucleoprotein complex"/>
    <property type="evidence" value="ECO:0007669"/>
    <property type="project" value="UniProtKB-KW"/>
</dbReference>
<feature type="region of interest" description="Disordered" evidence="6">
    <location>
        <begin position="201"/>
        <end position="263"/>
    </location>
</feature>
<name>A0A5N6P3N4_9ASTR</name>
<dbReference type="GO" id="GO:0006412">
    <property type="term" value="P:translation"/>
    <property type="evidence" value="ECO:0007669"/>
    <property type="project" value="InterPro"/>
</dbReference>
<dbReference type="Pfam" id="PF00542">
    <property type="entry name" value="Ribosomal_L12"/>
    <property type="match status" value="1"/>
</dbReference>
<evidence type="ECO:0000259" key="7">
    <source>
        <dbReference type="Pfam" id="PF00542"/>
    </source>
</evidence>
<dbReference type="GO" id="GO:0005840">
    <property type="term" value="C:ribosome"/>
    <property type="evidence" value="ECO:0007669"/>
    <property type="project" value="UniProtKB-KW"/>
</dbReference>
<dbReference type="Gene3D" id="3.30.1390.10">
    <property type="match status" value="1"/>
</dbReference>
<keyword evidence="2" id="KW-0689">Ribosomal protein</keyword>
<dbReference type="InterPro" id="IPR013823">
    <property type="entry name" value="Ribosomal_bL12_C"/>
</dbReference>
<evidence type="ECO:0000313" key="10">
    <source>
        <dbReference type="Proteomes" id="UP000326396"/>
    </source>
</evidence>
<dbReference type="SUPFAM" id="SSF54736">
    <property type="entry name" value="ClpS-like"/>
    <property type="match status" value="1"/>
</dbReference>
<dbReference type="GO" id="GO:0003729">
    <property type="term" value="F:mRNA binding"/>
    <property type="evidence" value="ECO:0007669"/>
    <property type="project" value="TreeGrafter"/>
</dbReference>
<keyword evidence="3" id="KW-0687">Ribonucleoprotein</keyword>
<proteinExistence type="inferred from homology"/>
<feature type="domain" description="Large ribosomal subunit protein bL12 C-terminal" evidence="7">
    <location>
        <begin position="462"/>
        <end position="525"/>
    </location>
</feature>
<comment type="similarity">
    <text evidence="1">Belongs to the bacterial ribosomal protein bL12 family.</text>
</comment>
<dbReference type="FunFam" id="3.30.1390.10:FF:000001">
    <property type="entry name" value="50S ribosomal protein L7/L12"/>
    <property type="match status" value="1"/>
</dbReference>
<dbReference type="GO" id="GO:0003735">
    <property type="term" value="F:structural constituent of ribosome"/>
    <property type="evidence" value="ECO:0007669"/>
    <property type="project" value="InterPro"/>
</dbReference>
<dbReference type="Proteomes" id="UP000326396">
    <property type="component" value="Linkage Group LG14"/>
</dbReference>
<evidence type="ECO:0000256" key="1">
    <source>
        <dbReference type="ARBA" id="ARBA00007197"/>
    </source>
</evidence>
<evidence type="ECO:0000256" key="6">
    <source>
        <dbReference type="SAM" id="MobiDB-lite"/>
    </source>
</evidence>
<dbReference type="PANTHER" id="PTHR45987:SF6">
    <property type="entry name" value="RIBOSOMAL PROTEIN L12_ ATP-DEPENDENT CLP PROTEASE ADAPTOR PROTEIN CLPS FAMILY PROTEIN"/>
    <property type="match status" value="1"/>
</dbReference>
<evidence type="ECO:0000256" key="4">
    <source>
        <dbReference type="ARBA" id="ARBA00072688"/>
    </source>
</evidence>
<evidence type="ECO:0000256" key="3">
    <source>
        <dbReference type="ARBA" id="ARBA00023274"/>
    </source>
</evidence>
<dbReference type="InterPro" id="IPR014719">
    <property type="entry name" value="Ribosomal_bL12_C/ClpS-like"/>
</dbReference>
<evidence type="ECO:0000259" key="8">
    <source>
        <dbReference type="Pfam" id="PF15249"/>
    </source>
</evidence>
<feature type="compositionally biased region" description="Polar residues" evidence="6">
    <location>
        <begin position="22"/>
        <end position="32"/>
    </location>
</feature>
<dbReference type="PANTHER" id="PTHR45987">
    <property type="entry name" value="39S RIBOSOMAL PROTEIN L12"/>
    <property type="match status" value="1"/>
</dbReference>
<comment type="caution">
    <text evidence="9">The sequence shown here is derived from an EMBL/GenBank/DDBJ whole genome shotgun (WGS) entry which is preliminary data.</text>
</comment>
<evidence type="ECO:0000313" key="9">
    <source>
        <dbReference type="EMBL" id="KAD5960311.1"/>
    </source>
</evidence>
<sequence>MDKPPTPSADPYFSSCPFPALHTQSTNPTHQLSPINPSISSNNPQNNPNHSSNSVNSTQPNSPLPLPRTLPVVANLLLPYHVVADYEVEEDDRILDSDTTGQVLSRTQQWDQSIANKVSEFTATFEKQVLAFNIISRRRAIGEFRSEERVLIEQALLREERRSLLEARAEMEKQQKANMRMAAMEQSRSEMMDWGPIRGSAMGEQEQGVNPDDTMIGWNNNGNDNNNNNEKEPSEDFLNDEERENGDAAQEYSRYAKDPGETLGGTRRWVEIFEFSQIPSRPPRGSLGGGSSNGGGGGGSRGGGGGGGSGHGSGSCSGRGSRRRNSSVQSGARRCSRWSSSVVFFGVQLATHREITGPLQSRYFQHDFVPMDPKSKPKKYKLPPFYDPYGLRPPPSDKIIQLAEKIAALPPEERMQIGPTLRDRLRHPKMQSVSVDGVDLSSQSGSGVGSAKIEEKVEKSVFDIKLEKFDAAAKIKVIKEVRAFTNLGLKEAKDLVEKVPVLVKHGVTKEEANEIINKIKAAGGVAVME</sequence>
<dbReference type="AlphaFoldDB" id="A0A5N6P3N4"/>
<dbReference type="CDD" id="cd00387">
    <property type="entry name" value="Ribosomal_L7_L12"/>
    <property type="match status" value="1"/>
</dbReference>
<accession>A0A5N6P3N4</accession>
<dbReference type="InterPro" id="IPR015671">
    <property type="entry name" value="GSCR1_dom"/>
</dbReference>
<evidence type="ECO:0000256" key="2">
    <source>
        <dbReference type="ARBA" id="ARBA00022980"/>
    </source>
</evidence>
<evidence type="ECO:0000256" key="5">
    <source>
        <dbReference type="ARBA" id="ARBA00082754"/>
    </source>
</evidence>
<dbReference type="OrthoDB" id="250175at2759"/>
<feature type="compositionally biased region" description="Low complexity" evidence="6">
    <location>
        <begin position="219"/>
        <end position="228"/>
    </location>
</feature>
<protein>
    <recommendedName>
        <fullName evidence="4">Large ribosomal subunit protein bL12c</fullName>
    </recommendedName>
    <alternativeName>
        <fullName evidence="5">CL12</fullName>
    </alternativeName>
</protein>
<organism evidence="9 10">
    <name type="scientific">Mikania micrantha</name>
    <name type="common">bitter vine</name>
    <dbReference type="NCBI Taxonomy" id="192012"/>
    <lineage>
        <taxon>Eukaryota</taxon>
        <taxon>Viridiplantae</taxon>
        <taxon>Streptophyta</taxon>
        <taxon>Embryophyta</taxon>
        <taxon>Tracheophyta</taxon>
        <taxon>Spermatophyta</taxon>
        <taxon>Magnoliopsida</taxon>
        <taxon>eudicotyledons</taxon>
        <taxon>Gunneridae</taxon>
        <taxon>Pentapetalae</taxon>
        <taxon>asterids</taxon>
        <taxon>campanulids</taxon>
        <taxon>Asterales</taxon>
        <taxon>Asteraceae</taxon>
        <taxon>Asteroideae</taxon>
        <taxon>Heliantheae alliance</taxon>
        <taxon>Eupatorieae</taxon>
        <taxon>Mikania</taxon>
    </lineage>
</organism>
<feature type="compositionally biased region" description="Low complexity" evidence="6">
    <location>
        <begin position="33"/>
        <end position="57"/>
    </location>
</feature>
<gene>
    <name evidence="9" type="ORF">E3N88_11783</name>
</gene>
<feature type="domain" description="GLTSCR protein conserved" evidence="8">
    <location>
        <begin position="77"/>
        <end position="168"/>
    </location>
</feature>
<feature type="region of interest" description="Disordered" evidence="6">
    <location>
        <begin position="1"/>
        <end position="66"/>
    </location>
</feature>
<feature type="compositionally biased region" description="Gly residues" evidence="6">
    <location>
        <begin position="286"/>
        <end position="317"/>
    </location>
</feature>
<dbReference type="Pfam" id="PF15249">
    <property type="entry name" value="GLTSCR1"/>
    <property type="match status" value="1"/>
</dbReference>
<dbReference type="EMBL" id="SZYD01000006">
    <property type="protein sequence ID" value="KAD5960311.1"/>
    <property type="molecule type" value="Genomic_DNA"/>
</dbReference>